<dbReference type="Proteomes" id="UP000267821">
    <property type="component" value="Unassembled WGS sequence"/>
</dbReference>
<dbReference type="EMBL" id="ML121595">
    <property type="protein sequence ID" value="RPB19227.1"/>
    <property type="molecule type" value="Genomic_DNA"/>
</dbReference>
<evidence type="ECO:0000256" key="1">
    <source>
        <dbReference type="SAM" id="MobiDB-lite"/>
    </source>
</evidence>
<evidence type="ECO:0000313" key="3">
    <source>
        <dbReference type="Proteomes" id="UP000267821"/>
    </source>
</evidence>
<reference evidence="2 3" key="1">
    <citation type="journal article" date="2018" name="Nat. Ecol. Evol.">
        <title>Pezizomycetes genomes reveal the molecular basis of ectomycorrhizal truffle lifestyle.</title>
        <authorList>
            <person name="Murat C."/>
            <person name="Payen T."/>
            <person name="Noel B."/>
            <person name="Kuo A."/>
            <person name="Morin E."/>
            <person name="Chen J."/>
            <person name="Kohler A."/>
            <person name="Krizsan K."/>
            <person name="Balestrini R."/>
            <person name="Da Silva C."/>
            <person name="Montanini B."/>
            <person name="Hainaut M."/>
            <person name="Levati E."/>
            <person name="Barry K.W."/>
            <person name="Belfiori B."/>
            <person name="Cichocki N."/>
            <person name="Clum A."/>
            <person name="Dockter R.B."/>
            <person name="Fauchery L."/>
            <person name="Guy J."/>
            <person name="Iotti M."/>
            <person name="Le Tacon F."/>
            <person name="Lindquist E.A."/>
            <person name="Lipzen A."/>
            <person name="Malagnac F."/>
            <person name="Mello A."/>
            <person name="Molinier V."/>
            <person name="Miyauchi S."/>
            <person name="Poulain J."/>
            <person name="Riccioni C."/>
            <person name="Rubini A."/>
            <person name="Sitrit Y."/>
            <person name="Splivallo R."/>
            <person name="Traeger S."/>
            <person name="Wang M."/>
            <person name="Zifcakova L."/>
            <person name="Wipf D."/>
            <person name="Zambonelli A."/>
            <person name="Paolocci F."/>
            <person name="Nowrousian M."/>
            <person name="Ottonello S."/>
            <person name="Baldrian P."/>
            <person name="Spatafora J.W."/>
            <person name="Henrissat B."/>
            <person name="Nagy L.G."/>
            <person name="Aury J.M."/>
            <person name="Wincker P."/>
            <person name="Grigoriev I.V."/>
            <person name="Bonfante P."/>
            <person name="Martin F.M."/>
        </authorList>
    </citation>
    <scope>NUCLEOTIDE SEQUENCE [LARGE SCALE GENOMIC DNA]</scope>
    <source>
        <strain evidence="2 3">ATCC MYA-4762</strain>
    </source>
</reference>
<name>A0A3N4L8K2_9PEZI</name>
<sequence length="135" mass="15169">MEKLGDSLLLGAKIIYLRSWVDEEGAAERERDDDERQPNEDENEPEEEESDEEFPDVQIQSEAEENYEEDTKIDNEGENTSEVNEAVTSVPIGGSVDVAGELLKMRVTMNHVYRAHSLVGRAQGRSTSPLKSDEN</sequence>
<feature type="region of interest" description="Disordered" evidence="1">
    <location>
        <begin position="23"/>
        <end position="94"/>
    </location>
</feature>
<feature type="compositionally biased region" description="Basic and acidic residues" evidence="1">
    <location>
        <begin position="26"/>
        <end position="39"/>
    </location>
</feature>
<accession>A0A3N4L8K2</accession>
<feature type="compositionally biased region" description="Polar residues" evidence="1">
    <location>
        <begin position="78"/>
        <end position="87"/>
    </location>
</feature>
<organism evidence="2 3">
    <name type="scientific">Terfezia boudieri ATCC MYA-4762</name>
    <dbReference type="NCBI Taxonomy" id="1051890"/>
    <lineage>
        <taxon>Eukaryota</taxon>
        <taxon>Fungi</taxon>
        <taxon>Dikarya</taxon>
        <taxon>Ascomycota</taxon>
        <taxon>Pezizomycotina</taxon>
        <taxon>Pezizomycetes</taxon>
        <taxon>Pezizales</taxon>
        <taxon>Pezizaceae</taxon>
        <taxon>Terfezia</taxon>
    </lineage>
</organism>
<evidence type="ECO:0000313" key="2">
    <source>
        <dbReference type="EMBL" id="RPB19227.1"/>
    </source>
</evidence>
<proteinExistence type="predicted"/>
<protein>
    <submittedName>
        <fullName evidence="2">Uncharacterized protein</fullName>
    </submittedName>
</protein>
<gene>
    <name evidence="2" type="ORF">L211DRAFT_853410</name>
</gene>
<dbReference type="AlphaFoldDB" id="A0A3N4L8K2"/>
<feature type="compositionally biased region" description="Acidic residues" evidence="1">
    <location>
        <begin position="40"/>
        <end position="55"/>
    </location>
</feature>
<keyword evidence="3" id="KW-1185">Reference proteome</keyword>
<dbReference type="InParanoid" id="A0A3N4L8K2"/>